<protein>
    <submittedName>
        <fullName evidence="3">DNA-binding protein</fullName>
    </submittedName>
</protein>
<dbReference type="InterPro" id="IPR010359">
    <property type="entry name" value="IrrE_HExxH"/>
</dbReference>
<sequence>MVSQSVSSGVEFAEANSVIVQLMRLSRGWPMKRLAELAGFSPSHVTRVEAGLLPLAGKPLRDYAQALGCQPELLCVPYRRSPAEGTHFRAKASAAEWKRDRVLADANIAAMRIGRIVANIDLDPAICLPALDPDDYAAEFGEITVAQILRRYWRISGPVTNLTGLLESAGVFVVSAPFTDNDVDAVSLRANEFHPHVIYVNRALPADRLRLTLAHELGHLVMDAMTLAHPATVERRATSFAAEFLAPYADIEHDLARVSPRTPYELDELRIRWGISVPSLVMRAHERGILSDYHYRAMFRILNETGRVYGDRPGVAHEEPRLVAHIRDQLGAAGFNDSDLDAVTLLTTEERMELFGAGQQPNMPAPRKLTLV</sequence>
<dbReference type="PANTHER" id="PTHR43236:SF1">
    <property type="entry name" value="BLL7220 PROTEIN"/>
    <property type="match status" value="1"/>
</dbReference>
<dbReference type="InterPro" id="IPR001387">
    <property type="entry name" value="Cro/C1-type_HTH"/>
</dbReference>
<dbReference type="Gene3D" id="1.10.260.40">
    <property type="entry name" value="lambda repressor-like DNA-binding domains"/>
    <property type="match status" value="1"/>
</dbReference>
<keyword evidence="4" id="KW-1185">Reference proteome</keyword>
<organism evidence="3 4">
    <name type="scientific">Mycobacterium talmoniae</name>
    <dbReference type="NCBI Taxonomy" id="1858794"/>
    <lineage>
        <taxon>Bacteria</taxon>
        <taxon>Bacillati</taxon>
        <taxon>Actinomycetota</taxon>
        <taxon>Actinomycetes</taxon>
        <taxon>Mycobacteriales</taxon>
        <taxon>Mycobacteriaceae</taxon>
        <taxon>Mycobacterium</taxon>
    </lineage>
</organism>
<dbReference type="CDD" id="cd00093">
    <property type="entry name" value="HTH_XRE"/>
    <property type="match status" value="1"/>
</dbReference>
<dbReference type="PROSITE" id="PS50943">
    <property type="entry name" value="HTH_CROC1"/>
    <property type="match status" value="1"/>
</dbReference>
<dbReference type="PANTHER" id="PTHR43236">
    <property type="entry name" value="ANTITOXIN HIGA1"/>
    <property type="match status" value="1"/>
</dbReference>
<comment type="similarity">
    <text evidence="1">Belongs to the short-chain fatty acyl-CoA assimilation regulator (ScfR) family.</text>
</comment>
<gene>
    <name evidence="3" type="ORF">BKN37_17025</name>
</gene>
<dbReference type="AlphaFoldDB" id="A0A1S1NJS6"/>
<proteinExistence type="inferred from homology"/>
<evidence type="ECO:0000313" key="3">
    <source>
        <dbReference type="EMBL" id="OHV01438.1"/>
    </source>
</evidence>
<dbReference type="InterPro" id="IPR010982">
    <property type="entry name" value="Lambda_DNA-bd_dom_sf"/>
</dbReference>
<dbReference type="Pfam" id="PF06114">
    <property type="entry name" value="Peptidase_M78"/>
    <property type="match status" value="1"/>
</dbReference>
<evidence type="ECO:0000256" key="1">
    <source>
        <dbReference type="ARBA" id="ARBA00007227"/>
    </source>
</evidence>
<comment type="caution">
    <text evidence="3">The sequence shown here is derived from an EMBL/GenBank/DDBJ whole genome shotgun (WGS) entry which is preliminary data.</text>
</comment>
<feature type="domain" description="HTH cro/C1-type" evidence="2">
    <location>
        <begin position="20"/>
        <end position="74"/>
    </location>
</feature>
<evidence type="ECO:0000313" key="4">
    <source>
        <dbReference type="Proteomes" id="UP000179734"/>
    </source>
</evidence>
<name>A0A1S1NJS6_9MYCO</name>
<dbReference type="EMBL" id="MLQM01000099">
    <property type="protein sequence ID" value="OHV01438.1"/>
    <property type="molecule type" value="Genomic_DNA"/>
</dbReference>
<dbReference type="SMART" id="SM00530">
    <property type="entry name" value="HTH_XRE"/>
    <property type="match status" value="1"/>
</dbReference>
<dbReference type="Pfam" id="PF01381">
    <property type="entry name" value="HTH_3"/>
    <property type="match status" value="1"/>
</dbReference>
<accession>A0A1S1NJS6</accession>
<dbReference type="Gene3D" id="1.10.10.2910">
    <property type="match status" value="1"/>
</dbReference>
<reference evidence="3 4" key="1">
    <citation type="submission" date="2016-10" db="EMBL/GenBank/DDBJ databases">
        <title>Genome sequence of Mycobacterium talmonii.</title>
        <authorList>
            <person name="Greninger A.L."/>
            <person name="Elliott B."/>
            <person name="Vasireddy S."/>
            <person name="Vasireddy R."/>
        </authorList>
    </citation>
    <scope>NUCLEOTIDE SEQUENCE [LARGE SCALE GENOMIC DNA]</scope>
    <source>
        <strain evidence="4">NE-TNMC-100812</strain>
    </source>
</reference>
<dbReference type="Proteomes" id="UP000179734">
    <property type="component" value="Unassembled WGS sequence"/>
</dbReference>
<dbReference type="SUPFAM" id="SSF47413">
    <property type="entry name" value="lambda repressor-like DNA-binding domains"/>
    <property type="match status" value="1"/>
</dbReference>
<keyword evidence="3" id="KW-0238">DNA-binding</keyword>
<evidence type="ECO:0000259" key="2">
    <source>
        <dbReference type="PROSITE" id="PS50943"/>
    </source>
</evidence>
<dbReference type="GO" id="GO:0003677">
    <property type="term" value="F:DNA binding"/>
    <property type="evidence" value="ECO:0007669"/>
    <property type="project" value="UniProtKB-KW"/>
</dbReference>
<dbReference type="InterPro" id="IPR052345">
    <property type="entry name" value="Rad_response_metalloprotease"/>
</dbReference>
<dbReference type="RefSeq" id="WP_071027970.1">
    <property type="nucleotide sequence ID" value="NZ_MLQM01000099.1"/>
</dbReference>